<dbReference type="InterPro" id="IPR009057">
    <property type="entry name" value="Homeodomain-like_sf"/>
</dbReference>
<evidence type="ECO:0000256" key="4">
    <source>
        <dbReference type="PROSITE-ProRule" id="PRU00335"/>
    </source>
</evidence>
<dbReference type="InterPro" id="IPR023772">
    <property type="entry name" value="DNA-bd_HTH_TetR-type_CS"/>
</dbReference>
<dbReference type="PANTHER" id="PTHR30055:SF234">
    <property type="entry name" value="HTH-TYPE TRANSCRIPTIONAL REGULATOR BETI"/>
    <property type="match status" value="1"/>
</dbReference>
<feature type="domain" description="HTH tetR-type" evidence="5">
    <location>
        <begin position="1"/>
        <end position="61"/>
    </location>
</feature>
<dbReference type="InterPro" id="IPR050109">
    <property type="entry name" value="HTH-type_TetR-like_transc_reg"/>
</dbReference>
<comment type="caution">
    <text evidence="6">The sequence shown here is derived from an EMBL/GenBank/DDBJ whole genome shotgun (WGS) entry which is preliminary data.</text>
</comment>
<accession>A0A7W5YCT6</accession>
<evidence type="ECO:0000313" key="6">
    <source>
        <dbReference type="EMBL" id="MBB3729668.1"/>
    </source>
</evidence>
<dbReference type="AlphaFoldDB" id="A0A7W5YCT6"/>
<dbReference type="EMBL" id="JACIBV010000001">
    <property type="protein sequence ID" value="MBB3729668.1"/>
    <property type="molecule type" value="Genomic_DNA"/>
</dbReference>
<evidence type="ECO:0000256" key="2">
    <source>
        <dbReference type="ARBA" id="ARBA00023125"/>
    </source>
</evidence>
<evidence type="ECO:0000256" key="3">
    <source>
        <dbReference type="ARBA" id="ARBA00023163"/>
    </source>
</evidence>
<keyword evidence="3" id="KW-0804">Transcription</keyword>
<sequence length="220" mass="24497">MERADRILDAAAALLVRLGYRKVTIEDIAQRAGIGKGTVYLHWRTKQQLFDALLLREAIAYLESLLAELRRDPATVLPHRLLSFSFVDVHARPVLQTLVTGDTRALQGLLADRPLRSQELLATKRMFELLVGHGLLRDDVPHLTYAMSALNSGFYLVDALDPQAAELDVRAKADALAFVVRHALEPSTPPGPEELAQAAAEVIAVFEELIPPYRQWIYQG</sequence>
<dbReference type="GO" id="GO:0000976">
    <property type="term" value="F:transcription cis-regulatory region binding"/>
    <property type="evidence" value="ECO:0007669"/>
    <property type="project" value="TreeGrafter"/>
</dbReference>
<name>A0A7W5YCT6_9ACTN</name>
<reference evidence="6 7" key="1">
    <citation type="submission" date="2020-08" db="EMBL/GenBank/DDBJ databases">
        <title>Sequencing the genomes of 1000 actinobacteria strains.</title>
        <authorList>
            <person name="Klenk H.-P."/>
        </authorList>
    </citation>
    <scope>NUCLEOTIDE SEQUENCE [LARGE SCALE GENOMIC DNA]</scope>
    <source>
        <strain evidence="6 7">DSM 44320</strain>
    </source>
</reference>
<dbReference type="GeneID" id="95391849"/>
<proteinExistence type="predicted"/>
<organism evidence="6 7">
    <name type="scientific">Nonomuraea dietziae</name>
    <dbReference type="NCBI Taxonomy" id="65515"/>
    <lineage>
        <taxon>Bacteria</taxon>
        <taxon>Bacillati</taxon>
        <taxon>Actinomycetota</taxon>
        <taxon>Actinomycetes</taxon>
        <taxon>Streptosporangiales</taxon>
        <taxon>Streptosporangiaceae</taxon>
        <taxon>Nonomuraea</taxon>
    </lineage>
</organism>
<dbReference type="Gene3D" id="1.10.357.10">
    <property type="entry name" value="Tetracycline Repressor, domain 2"/>
    <property type="match status" value="1"/>
</dbReference>
<keyword evidence="7" id="KW-1185">Reference proteome</keyword>
<gene>
    <name evidence="6" type="ORF">FHR33_005528</name>
</gene>
<dbReference type="InterPro" id="IPR001647">
    <property type="entry name" value="HTH_TetR"/>
</dbReference>
<dbReference type="SUPFAM" id="SSF46689">
    <property type="entry name" value="Homeodomain-like"/>
    <property type="match status" value="1"/>
</dbReference>
<keyword evidence="1" id="KW-0805">Transcription regulation</keyword>
<dbReference type="Pfam" id="PF00440">
    <property type="entry name" value="TetR_N"/>
    <property type="match status" value="1"/>
</dbReference>
<dbReference type="GO" id="GO:0003700">
    <property type="term" value="F:DNA-binding transcription factor activity"/>
    <property type="evidence" value="ECO:0007669"/>
    <property type="project" value="TreeGrafter"/>
</dbReference>
<evidence type="ECO:0000313" key="7">
    <source>
        <dbReference type="Proteomes" id="UP000579945"/>
    </source>
</evidence>
<keyword evidence="2 4" id="KW-0238">DNA-binding</keyword>
<dbReference type="PROSITE" id="PS01081">
    <property type="entry name" value="HTH_TETR_1"/>
    <property type="match status" value="1"/>
</dbReference>
<dbReference type="PRINTS" id="PR00455">
    <property type="entry name" value="HTHTETR"/>
</dbReference>
<dbReference type="PROSITE" id="PS50977">
    <property type="entry name" value="HTH_TETR_2"/>
    <property type="match status" value="1"/>
</dbReference>
<dbReference type="Proteomes" id="UP000579945">
    <property type="component" value="Unassembled WGS sequence"/>
</dbReference>
<dbReference type="RefSeq" id="WP_221241264.1">
    <property type="nucleotide sequence ID" value="NZ_BAAAXX010000021.1"/>
</dbReference>
<feature type="DNA-binding region" description="H-T-H motif" evidence="4">
    <location>
        <begin position="24"/>
        <end position="43"/>
    </location>
</feature>
<evidence type="ECO:0000256" key="1">
    <source>
        <dbReference type="ARBA" id="ARBA00023015"/>
    </source>
</evidence>
<protein>
    <submittedName>
        <fullName evidence="6">AcrR family transcriptional regulator</fullName>
    </submittedName>
</protein>
<dbReference type="PANTHER" id="PTHR30055">
    <property type="entry name" value="HTH-TYPE TRANSCRIPTIONAL REGULATOR RUTR"/>
    <property type="match status" value="1"/>
</dbReference>
<evidence type="ECO:0000259" key="5">
    <source>
        <dbReference type="PROSITE" id="PS50977"/>
    </source>
</evidence>